<dbReference type="Gramene" id="PSR98092">
    <property type="protein sequence ID" value="PSR98092"/>
    <property type="gene ID" value="CEY00_Acc24684"/>
</dbReference>
<sequence length="72" mass="8078">MEQTDKESIQAASEEVSREFKTLINAPDLDSLKHLQHLISLKAKISATYPDAFPDDATIEALDQRPDLEIPQ</sequence>
<accession>A0A2R6PX69</accession>
<dbReference type="GO" id="GO:0032418">
    <property type="term" value="P:lysosome localization"/>
    <property type="evidence" value="ECO:0007669"/>
    <property type="project" value="TreeGrafter"/>
</dbReference>
<proteinExistence type="predicted"/>
<dbReference type="EMBL" id="NKQK01000022">
    <property type="protein sequence ID" value="PSR98092.1"/>
    <property type="molecule type" value="Genomic_DNA"/>
</dbReference>
<gene>
    <name evidence="1" type="ORF">CEY00_Acc24684</name>
</gene>
<dbReference type="InterPro" id="IPR039843">
    <property type="entry name" value="KXD1-like"/>
</dbReference>
<dbReference type="OMA" id="TTEISHM"/>
<dbReference type="GO" id="GO:0099078">
    <property type="term" value="C:BORC complex"/>
    <property type="evidence" value="ECO:0007669"/>
    <property type="project" value="TreeGrafter"/>
</dbReference>
<evidence type="ECO:0000313" key="1">
    <source>
        <dbReference type="EMBL" id="PSR98092.1"/>
    </source>
</evidence>
<organism evidence="1 2">
    <name type="scientific">Actinidia chinensis var. chinensis</name>
    <name type="common">Chinese soft-hair kiwi</name>
    <dbReference type="NCBI Taxonomy" id="1590841"/>
    <lineage>
        <taxon>Eukaryota</taxon>
        <taxon>Viridiplantae</taxon>
        <taxon>Streptophyta</taxon>
        <taxon>Embryophyta</taxon>
        <taxon>Tracheophyta</taxon>
        <taxon>Spermatophyta</taxon>
        <taxon>Magnoliopsida</taxon>
        <taxon>eudicotyledons</taxon>
        <taxon>Gunneridae</taxon>
        <taxon>Pentapetalae</taxon>
        <taxon>asterids</taxon>
        <taxon>Ericales</taxon>
        <taxon>Actinidiaceae</taxon>
        <taxon>Actinidia</taxon>
    </lineage>
</organism>
<name>A0A2R6PX69_ACTCC</name>
<comment type="caution">
    <text evidence="1">The sequence shown here is derived from an EMBL/GenBank/DDBJ whole genome shotgun (WGS) entry which is preliminary data.</text>
</comment>
<dbReference type="PANTHER" id="PTHR13511:SF0">
    <property type="entry name" value="KXDL MOTIF-CONTAINING PROTEIN 1"/>
    <property type="match status" value="1"/>
</dbReference>
<reference evidence="2" key="2">
    <citation type="journal article" date="2018" name="BMC Genomics">
        <title>A manually annotated Actinidia chinensis var. chinensis (kiwifruit) genome highlights the challenges associated with draft genomes and gene prediction in plants.</title>
        <authorList>
            <person name="Pilkington S.M."/>
            <person name="Crowhurst R."/>
            <person name="Hilario E."/>
            <person name="Nardozza S."/>
            <person name="Fraser L."/>
            <person name="Peng Y."/>
            <person name="Gunaseelan K."/>
            <person name="Simpson R."/>
            <person name="Tahir J."/>
            <person name="Deroles S.C."/>
            <person name="Templeton K."/>
            <person name="Luo Z."/>
            <person name="Davy M."/>
            <person name="Cheng C."/>
            <person name="McNeilage M."/>
            <person name="Scaglione D."/>
            <person name="Liu Y."/>
            <person name="Zhang Q."/>
            <person name="Datson P."/>
            <person name="De Silva N."/>
            <person name="Gardiner S.E."/>
            <person name="Bassett H."/>
            <person name="Chagne D."/>
            <person name="McCallum J."/>
            <person name="Dzierzon H."/>
            <person name="Deng C."/>
            <person name="Wang Y.Y."/>
            <person name="Barron L."/>
            <person name="Manako K."/>
            <person name="Bowen J."/>
            <person name="Foster T.M."/>
            <person name="Erridge Z.A."/>
            <person name="Tiffin H."/>
            <person name="Waite C.N."/>
            <person name="Davies K.M."/>
            <person name="Grierson E.P."/>
            <person name="Laing W.A."/>
            <person name="Kirk R."/>
            <person name="Chen X."/>
            <person name="Wood M."/>
            <person name="Montefiori M."/>
            <person name="Brummell D.A."/>
            <person name="Schwinn K.E."/>
            <person name="Catanach A."/>
            <person name="Fullerton C."/>
            <person name="Li D."/>
            <person name="Meiyalaghan S."/>
            <person name="Nieuwenhuizen N."/>
            <person name="Read N."/>
            <person name="Prakash R."/>
            <person name="Hunter D."/>
            <person name="Zhang H."/>
            <person name="McKenzie M."/>
            <person name="Knabel M."/>
            <person name="Harris A."/>
            <person name="Allan A.C."/>
            <person name="Gleave A."/>
            <person name="Chen A."/>
            <person name="Janssen B.J."/>
            <person name="Plunkett B."/>
            <person name="Ampomah-Dwamena C."/>
            <person name="Voogd C."/>
            <person name="Leif D."/>
            <person name="Lafferty D."/>
            <person name="Souleyre E.J.F."/>
            <person name="Varkonyi-Gasic E."/>
            <person name="Gambi F."/>
            <person name="Hanley J."/>
            <person name="Yao J.L."/>
            <person name="Cheung J."/>
            <person name="David K.M."/>
            <person name="Warren B."/>
            <person name="Marsh K."/>
            <person name="Snowden K.C."/>
            <person name="Lin-Wang K."/>
            <person name="Brian L."/>
            <person name="Martinez-Sanchez M."/>
            <person name="Wang M."/>
            <person name="Ileperuma N."/>
            <person name="Macnee N."/>
            <person name="Campin R."/>
            <person name="McAtee P."/>
            <person name="Drummond R.S.M."/>
            <person name="Espley R.V."/>
            <person name="Ireland H.S."/>
            <person name="Wu R."/>
            <person name="Atkinson R.G."/>
            <person name="Karunairetnam S."/>
            <person name="Bulley S."/>
            <person name="Chunkath S."/>
            <person name="Hanley Z."/>
            <person name="Storey R."/>
            <person name="Thrimawithana A.H."/>
            <person name="Thomson S."/>
            <person name="David C."/>
            <person name="Testolin R."/>
            <person name="Huang H."/>
            <person name="Hellens R.P."/>
            <person name="Schaffer R.J."/>
        </authorList>
    </citation>
    <scope>NUCLEOTIDE SEQUENCE [LARGE SCALE GENOMIC DNA]</scope>
    <source>
        <strain evidence="2">cv. Red5</strain>
    </source>
</reference>
<dbReference type="Proteomes" id="UP000241394">
    <property type="component" value="Chromosome LG22"/>
</dbReference>
<reference evidence="1 2" key="1">
    <citation type="submission" date="2017-07" db="EMBL/GenBank/DDBJ databases">
        <title>An improved, manually edited Actinidia chinensis var. chinensis (kiwifruit) genome highlights the challenges associated with draft genomes and gene prediction in plants.</title>
        <authorList>
            <person name="Pilkington S."/>
            <person name="Crowhurst R."/>
            <person name="Hilario E."/>
            <person name="Nardozza S."/>
            <person name="Fraser L."/>
            <person name="Peng Y."/>
            <person name="Gunaseelan K."/>
            <person name="Simpson R."/>
            <person name="Tahir J."/>
            <person name="Deroles S."/>
            <person name="Templeton K."/>
            <person name="Luo Z."/>
            <person name="Davy M."/>
            <person name="Cheng C."/>
            <person name="Mcneilage M."/>
            <person name="Scaglione D."/>
            <person name="Liu Y."/>
            <person name="Zhang Q."/>
            <person name="Datson P."/>
            <person name="De Silva N."/>
            <person name="Gardiner S."/>
            <person name="Bassett H."/>
            <person name="Chagne D."/>
            <person name="Mccallum J."/>
            <person name="Dzierzon H."/>
            <person name="Deng C."/>
            <person name="Wang Y.-Y."/>
            <person name="Barron N."/>
            <person name="Manako K."/>
            <person name="Bowen J."/>
            <person name="Foster T."/>
            <person name="Erridge Z."/>
            <person name="Tiffin H."/>
            <person name="Waite C."/>
            <person name="Davies K."/>
            <person name="Grierson E."/>
            <person name="Laing W."/>
            <person name="Kirk R."/>
            <person name="Chen X."/>
            <person name="Wood M."/>
            <person name="Montefiori M."/>
            <person name="Brummell D."/>
            <person name="Schwinn K."/>
            <person name="Catanach A."/>
            <person name="Fullerton C."/>
            <person name="Li D."/>
            <person name="Meiyalaghan S."/>
            <person name="Nieuwenhuizen N."/>
            <person name="Read N."/>
            <person name="Prakash R."/>
            <person name="Hunter D."/>
            <person name="Zhang H."/>
            <person name="Mckenzie M."/>
            <person name="Knabel M."/>
            <person name="Harris A."/>
            <person name="Allan A."/>
            <person name="Chen A."/>
            <person name="Janssen B."/>
            <person name="Plunkett B."/>
            <person name="Dwamena C."/>
            <person name="Voogd C."/>
            <person name="Leif D."/>
            <person name="Lafferty D."/>
            <person name="Souleyre E."/>
            <person name="Varkonyi-Gasic E."/>
            <person name="Gambi F."/>
            <person name="Hanley J."/>
            <person name="Yao J.-L."/>
            <person name="Cheung J."/>
            <person name="David K."/>
            <person name="Warren B."/>
            <person name="Marsh K."/>
            <person name="Snowden K."/>
            <person name="Lin-Wang K."/>
            <person name="Brian L."/>
            <person name="Martinez-Sanchez M."/>
            <person name="Wang M."/>
            <person name="Ileperuma N."/>
            <person name="Macnee N."/>
            <person name="Campin R."/>
            <person name="Mcatee P."/>
            <person name="Drummond R."/>
            <person name="Espley R."/>
            <person name="Ireland H."/>
            <person name="Wu R."/>
            <person name="Atkinson R."/>
            <person name="Karunairetnam S."/>
            <person name="Bulley S."/>
            <person name="Chunkath S."/>
            <person name="Hanley Z."/>
            <person name="Storey R."/>
            <person name="Thrimawithana A."/>
            <person name="Thomson S."/>
            <person name="David C."/>
            <person name="Testolin R."/>
        </authorList>
    </citation>
    <scope>NUCLEOTIDE SEQUENCE [LARGE SCALE GENOMIC DNA]</scope>
    <source>
        <strain evidence="2">cv. Red5</strain>
        <tissue evidence="1">Young leaf</tissue>
    </source>
</reference>
<dbReference type="PANTHER" id="PTHR13511">
    <property type="entry name" value="KXDL MOTIF-CONTAINING PROTEIN 1"/>
    <property type="match status" value="1"/>
</dbReference>
<dbReference type="FunCoup" id="A0A2R6PX69">
    <property type="interactions" value="2137"/>
</dbReference>
<evidence type="ECO:0000313" key="2">
    <source>
        <dbReference type="Proteomes" id="UP000241394"/>
    </source>
</evidence>
<keyword evidence="2" id="KW-1185">Reference proteome</keyword>
<protein>
    <submittedName>
        <fullName evidence="1">Cytochrome P450 CYP72A219 like</fullName>
    </submittedName>
</protein>
<dbReference type="OrthoDB" id="10258877at2759"/>
<dbReference type="InParanoid" id="A0A2R6PX69"/>
<dbReference type="AlphaFoldDB" id="A0A2R6PX69"/>
<dbReference type="STRING" id="1590841.A0A2R6PX69"/>